<proteinExistence type="predicted"/>
<accession>A0A9D1H2F4</accession>
<sequence length="62" mass="6955">MSKLKKYEYKEPELAISLFSAERIAALTDSGDPNDLLAGLESYEVKAQVDFRDIVAFNNNQS</sequence>
<evidence type="ECO:0000313" key="2">
    <source>
        <dbReference type="Proteomes" id="UP000824165"/>
    </source>
</evidence>
<dbReference type="AlphaFoldDB" id="A0A9D1H2F4"/>
<comment type="caution">
    <text evidence="1">The sequence shown here is derived from an EMBL/GenBank/DDBJ whole genome shotgun (WGS) entry which is preliminary data.</text>
</comment>
<protein>
    <submittedName>
        <fullName evidence="1">Uncharacterized protein</fullName>
    </submittedName>
</protein>
<gene>
    <name evidence="1" type="ORF">IAA60_00190</name>
</gene>
<dbReference type="Proteomes" id="UP000824165">
    <property type="component" value="Unassembled WGS sequence"/>
</dbReference>
<name>A0A9D1H2F4_9FIRM</name>
<evidence type="ECO:0000313" key="1">
    <source>
        <dbReference type="EMBL" id="HIT84304.1"/>
    </source>
</evidence>
<organism evidence="1 2">
    <name type="scientific">Candidatus Ornithomonoglobus intestinigallinarum</name>
    <dbReference type="NCBI Taxonomy" id="2840894"/>
    <lineage>
        <taxon>Bacteria</taxon>
        <taxon>Bacillati</taxon>
        <taxon>Bacillota</taxon>
        <taxon>Clostridia</taxon>
        <taxon>Candidatus Ornithomonoglobus</taxon>
    </lineage>
</organism>
<dbReference type="EMBL" id="DVLU01000001">
    <property type="protein sequence ID" value="HIT84304.1"/>
    <property type="molecule type" value="Genomic_DNA"/>
</dbReference>
<reference evidence="1" key="1">
    <citation type="submission" date="2020-10" db="EMBL/GenBank/DDBJ databases">
        <authorList>
            <person name="Gilroy R."/>
        </authorList>
    </citation>
    <scope>NUCLEOTIDE SEQUENCE</scope>
    <source>
        <strain evidence="1">CHK181-108</strain>
    </source>
</reference>
<reference evidence="1" key="2">
    <citation type="journal article" date="2021" name="PeerJ">
        <title>Extensive microbial diversity within the chicken gut microbiome revealed by metagenomics and culture.</title>
        <authorList>
            <person name="Gilroy R."/>
            <person name="Ravi A."/>
            <person name="Getino M."/>
            <person name="Pursley I."/>
            <person name="Horton D.L."/>
            <person name="Alikhan N.F."/>
            <person name="Baker D."/>
            <person name="Gharbi K."/>
            <person name="Hall N."/>
            <person name="Watson M."/>
            <person name="Adriaenssens E.M."/>
            <person name="Foster-Nyarko E."/>
            <person name="Jarju S."/>
            <person name="Secka A."/>
            <person name="Antonio M."/>
            <person name="Oren A."/>
            <person name="Chaudhuri R.R."/>
            <person name="La Ragione R."/>
            <person name="Hildebrand F."/>
            <person name="Pallen M.J."/>
        </authorList>
    </citation>
    <scope>NUCLEOTIDE SEQUENCE</scope>
    <source>
        <strain evidence="1">CHK181-108</strain>
    </source>
</reference>